<organism evidence="1 2">
    <name type="scientific">Cucurbita argyrosperma subsp. sororia</name>
    <dbReference type="NCBI Taxonomy" id="37648"/>
    <lineage>
        <taxon>Eukaryota</taxon>
        <taxon>Viridiplantae</taxon>
        <taxon>Streptophyta</taxon>
        <taxon>Embryophyta</taxon>
        <taxon>Tracheophyta</taxon>
        <taxon>Spermatophyta</taxon>
        <taxon>Magnoliopsida</taxon>
        <taxon>eudicotyledons</taxon>
        <taxon>Gunneridae</taxon>
        <taxon>Pentapetalae</taxon>
        <taxon>rosids</taxon>
        <taxon>fabids</taxon>
        <taxon>Cucurbitales</taxon>
        <taxon>Cucurbitaceae</taxon>
        <taxon>Cucurbiteae</taxon>
        <taxon>Cucurbita</taxon>
    </lineage>
</organism>
<name>A0AAV6NZC1_9ROSI</name>
<accession>A0AAV6NZC1</accession>
<dbReference type="AlphaFoldDB" id="A0AAV6NZC1"/>
<gene>
    <name evidence="1" type="ORF">SDJN03_04347</name>
</gene>
<evidence type="ECO:0000313" key="2">
    <source>
        <dbReference type="Proteomes" id="UP000685013"/>
    </source>
</evidence>
<evidence type="ECO:0000313" key="1">
    <source>
        <dbReference type="EMBL" id="KAG6603738.1"/>
    </source>
</evidence>
<sequence>MSMPRSSYQDDSNSSRLGVSTFPLFLVQQFLYRKNILESDFGGLDGYFGAAKLLRGRAVRGGLWLELDYWVLVGVAMGVAETDSEFIQLLHHFIHSQRCKKVDRKIEKWCGLPLLASNAPFHIVVLNFRSGNLDTQKSITVGTEYEERLNISPDEEGRDEV</sequence>
<dbReference type="EMBL" id="JAGKQH010000003">
    <property type="protein sequence ID" value="KAG6603738.1"/>
    <property type="molecule type" value="Genomic_DNA"/>
</dbReference>
<dbReference type="Proteomes" id="UP000685013">
    <property type="component" value="Chromosome 3"/>
</dbReference>
<proteinExistence type="predicted"/>
<keyword evidence="2" id="KW-1185">Reference proteome</keyword>
<feature type="non-terminal residue" evidence="1">
    <location>
        <position position="1"/>
    </location>
</feature>
<protein>
    <submittedName>
        <fullName evidence="1">Uncharacterized protein</fullName>
    </submittedName>
</protein>
<reference evidence="1 2" key="1">
    <citation type="journal article" date="2021" name="Hortic Res">
        <title>The domestication of Cucurbita argyrosperma as revealed by the genome of its wild relative.</title>
        <authorList>
            <person name="Barrera-Redondo J."/>
            <person name="Sanchez-de la Vega G."/>
            <person name="Aguirre-Liguori J.A."/>
            <person name="Castellanos-Morales G."/>
            <person name="Gutierrez-Guerrero Y.T."/>
            <person name="Aguirre-Dugua X."/>
            <person name="Aguirre-Planter E."/>
            <person name="Tenaillon M.I."/>
            <person name="Lira-Saade R."/>
            <person name="Eguiarte L.E."/>
        </authorList>
    </citation>
    <scope>NUCLEOTIDE SEQUENCE [LARGE SCALE GENOMIC DNA]</scope>
    <source>
        <strain evidence="1">JBR-2021</strain>
    </source>
</reference>
<comment type="caution">
    <text evidence="1">The sequence shown here is derived from an EMBL/GenBank/DDBJ whole genome shotgun (WGS) entry which is preliminary data.</text>
</comment>